<proteinExistence type="predicted"/>
<accession>A0A0P0R566</accession>
<evidence type="ECO:0000256" key="1">
    <source>
        <dbReference type="SAM" id="MobiDB-lite"/>
    </source>
</evidence>
<protein>
    <submittedName>
        <fullName evidence="2">Uncharacterized protein</fullName>
    </submittedName>
</protein>
<evidence type="ECO:0000313" key="2">
    <source>
        <dbReference type="EMBL" id="ALL63025.1"/>
    </source>
</evidence>
<dbReference type="KEGG" id="bcai:K788_0006777"/>
<organism evidence="2 3">
    <name type="scientific">Paraburkholderia caribensis MBA4</name>
    <dbReference type="NCBI Taxonomy" id="1323664"/>
    <lineage>
        <taxon>Bacteria</taxon>
        <taxon>Pseudomonadati</taxon>
        <taxon>Pseudomonadota</taxon>
        <taxon>Betaproteobacteria</taxon>
        <taxon>Burkholderiales</taxon>
        <taxon>Burkholderiaceae</taxon>
        <taxon>Paraburkholderia</taxon>
    </lineage>
</organism>
<name>A0A0P0R566_9BURK</name>
<sequence length="44" mass="4811">MRWRAMRSARGAGGGARCRGRGLHRHGPQNQMPTHCGVGIENII</sequence>
<dbReference type="Proteomes" id="UP000019146">
    <property type="component" value="Chromosome 1"/>
</dbReference>
<dbReference type="EMBL" id="CP012746">
    <property type="protein sequence ID" value="ALL63025.1"/>
    <property type="molecule type" value="Genomic_DNA"/>
</dbReference>
<evidence type="ECO:0000313" key="3">
    <source>
        <dbReference type="Proteomes" id="UP000019146"/>
    </source>
</evidence>
<dbReference type="AlphaFoldDB" id="A0A0P0R566"/>
<reference evidence="2 3" key="1">
    <citation type="journal article" date="2014" name="Genome Announc.">
        <title>Draft Genome Sequence of the Haloacid-Degrading Burkholderia caribensis Strain MBA4.</title>
        <authorList>
            <person name="Pan Y."/>
            <person name="Kong K.F."/>
            <person name="Tsang J.S."/>
        </authorList>
    </citation>
    <scope>NUCLEOTIDE SEQUENCE [LARGE SCALE GENOMIC DNA]</scope>
    <source>
        <strain evidence="2 3">MBA4</strain>
    </source>
</reference>
<feature type="compositionally biased region" description="Basic residues" evidence="1">
    <location>
        <begin position="18"/>
        <end position="27"/>
    </location>
</feature>
<gene>
    <name evidence="2" type="ORF">K788_0006777</name>
</gene>
<feature type="region of interest" description="Disordered" evidence="1">
    <location>
        <begin position="1"/>
        <end position="38"/>
    </location>
</feature>